<comment type="caution">
    <text evidence="1">The sequence shown here is derived from an EMBL/GenBank/DDBJ whole genome shotgun (WGS) entry which is preliminary data.</text>
</comment>
<sequence length="136" mass="16309">MRKWDGIQNLKLSNLFRCSLLFTGCITGTAPLAALGATTMRCFKDFTHEAIHLFVRCRNCGRDMHLTCELSKSGKKFRWGYYENFLHRRSSEEFQPRLSYNKIREIYDEMWDKYNLMFRNCFNWAKDFYGKICNLK</sequence>
<dbReference type="Proteomes" id="UP001497535">
    <property type="component" value="Unassembled WGS sequence"/>
</dbReference>
<dbReference type="EMBL" id="CAVMJV010000081">
    <property type="protein sequence ID" value="CAK5090164.1"/>
    <property type="molecule type" value="Genomic_DNA"/>
</dbReference>
<name>A0ACB1AH73_MELEN</name>
<reference evidence="1" key="1">
    <citation type="submission" date="2023-11" db="EMBL/GenBank/DDBJ databases">
        <authorList>
            <person name="Poullet M."/>
        </authorList>
    </citation>
    <scope>NUCLEOTIDE SEQUENCE</scope>
    <source>
        <strain evidence="1">E1834</strain>
    </source>
</reference>
<protein>
    <submittedName>
        <fullName evidence="1">Uncharacterized protein</fullName>
    </submittedName>
</protein>
<organism evidence="1 2">
    <name type="scientific">Meloidogyne enterolobii</name>
    <name type="common">Root-knot nematode worm</name>
    <name type="synonym">Meloidogyne mayaguensis</name>
    <dbReference type="NCBI Taxonomy" id="390850"/>
    <lineage>
        <taxon>Eukaryota</taxon>
        <taxon>Metazoa</taxon>
        <taxon>Ecdysozoa</taxon>
        <taxon>Nematoda</taxon>
        <taxon>Chromadorea</taxon>
        <taxon>Rhabditida</taxon>
        <taxon>Tylenchina</taxon>
        <taxon>Tylenchomorpha</taxon>
        <taxon>Tylenchoidea</taxon>
        <taxon>Meloidogynidae</taxon>
        <taxon>Meloidogyninae</taxon>
        <taxon>Meloidogyne</taxon>
    </lineage>
</organism>
<evidence type="ECO:0000313" key="1">
    <source>
        <dbReference type="EMBL" id="CAK5090164.1"/>
    </source>
</evidence>
<gene>
    <name evidence="1" type="ORF">MENTE1834_LOCUS37934</name>
</gene>
<accession>A0ACB1AH73</accession>
<evidence type="ECO:0000313" key="2">
    <source>
        <dbReference type="Proteomes" id="UP001497535"/>
    </source>
</evidence>
<proteinExistence type="predicted"/>
<keyword evidence="2" id="KW-1185">Reference proteome</keyword>